<reference evidence="1" key="1">
    <citation type="submission" date="2021-01" db="EMBL/GenBank/DDBJ databases">
        <title>Genomic Encyclopedia of Type Strains, Phase IV (KMG-IV): sequencing the most valuable type-strain genomes for metagenomic binning, comparative biology and taxonomic classification.</title>
        <authorList>
            <person name="Goeker M."/>
        </authorList>
    </citation>
    <scope>NUCLEOTIDE SEQUENCE</scope>
    <source>
        <strain evidence="1">DSM 25523</strain>
    </source>
</reference>
<evidence type="ECO:0000313" key="2">
    <source>
        <dbReference type="Proteomes" id="UP000717624"/>
    </source>
</evidence>
<keyword evidence="2" id="KW-1185">Reference proteome</keyword>
<gene>
    <name evidence="1" type="ORF">JOD01_002492</name>
</gene>
<dbReference type="RefSeq" id="WP_005836779.1">
    <property type="nucleotide sequence ID" value="NZ_BAABIN010000005.1"/>
</dbReference>
<dbReference type="EMBL" id="JAFBEB010000008">
    <property type="protein sequence ID" value="MBM7590880.1"/>
    <property type="molecule type" value="Genomic_DNA"/>
</dbReference>
<dbReference type="Proteomes" id="UP000717624">
    <property type="component" value="Unassembled WGS sequence"/>
</dbReference>
<sequence>MSKDAQTYSGTHGHFYDQNGNELTECIGFELTEEFDKAESKRAGKLRKGHRVVSSSVSMTATFERTSNVQKLIMELAKNPEGKVNFIGELDDPIAGKYRVAVIGFSPDSLSIAKWSHGELDEDTSLEGTVDDYDPID</sequence>
<dbReference type="SUPFAM" id="SSF69279">
    <property type="entry name" value="Phage tail proteins"/>
    <property type="match status" value="1"/>
</dbReference>
<dbReference type="Pfam" id="PF09393">
    <property type="entry name" value="DUF2001"/>
    <property type="match status" value="1"/>
</dbReference>
<evidence type="ECO:0008006" key="3">
    <source>
        <dbReference type="Google" id="ProtNLM"/>
    </source>
</evidence>
<accession>A0A939BPU2</accession>
<name>A0A939BPU2_9BACL</name>
<dbReference type="AlphaFoldDB" id="A0A939BPU2"/>
<proteinExistence type="predicted"/>
<protein>
    <recommendedName>
        <fullName evidence="3">Phage portal protein</fullName>
    </recommendedName>
</protein>
<evidence type="ECO:0000313" key="1">
    <source>
        <dbReference type="EMBL" id="MBM7590880.1"/>
    </source>
</evidence>
<dbReference type="InterPro" id="IPR038628">
    <property type="entry name" value="XkdM-like_sf"/>
</dbReference>
<organism evidence="1 2">
    <name type="scientific">Brevibacillus fulvus</name>
    <dbReference type="NCBI Taxonomy" id="1125967"/>
    <lineage>
        <taxon>Bacteria</taxon>
        <taxon>Bacillati</taxon>
        <taxon>Bacillota</taxon>
        <taxon>Bacilli</taxon>
        <taxon>Bacillales</taxon>
        <taxon>Paenibacillaceae</taxon>
        <taxon>Brevibacillus</taxon>
    </lineage>
</organism>
<dbReference type="InterPro" id="IPR018989">
    <property type="entry name" value="DUF2001"/>
</dbReference>
<dbReference type="Gene3D" id="2.30.110.40">
    <property type="entry name" value="Phage tail tube protein"/>
    <property type="match status" value="1"/>
</dbReference>
<comment type="caution">
    <text evidence="1">The sequence shown here is derived from an EMBL/GenBank/DDBJ whole genome shotgun (WGS) entry which is preliminary data.</text>
</comment>